<dbReference type="InterPro" id="IPR012902">
    <property type="entry name" value="N_methyl_site"/>
</dbReference>
<protein>
    <recommendedName>
        <fullName evidence="3">Fibrobacter succinogenes major paralogous domain-containing protein</fullName>
    </recommendedName>
</protein>
<reference evidence="5" key="1">
    <citation type="submission" date="2017-09" db="EMBL/GenBank/DDBJ databases">
        <title>Depth-based differentiation of microbial function through sediment-hosted aquifers and enrichment of novel symbionts in the deep terrestrial subsurface.</title>
        <authorList>
            <person name="Probst A.J."/>
            <person name="Ladd B."/>
            <person name="Jarett J.K."/>
            <person name="Geller-Mcgrath D.E."/>
            <person name="Sieber C.M.K."/>
            <person name="Emerson J.B."/>
            <person name="Anantharaman K."/>
            <person name="Thomas B.C."/>
            <person name="Malmstrom R."/>
            <person name="Stieglmeier M."/>
            <person name="Klingl A."/>
            <person name="Woyke T."/>
            <person name="Ryan C.M."/>
            <person name="Banfield J.F."/>
        </authorList>
    </citation>
    <scope>NUCLEOTIDE SEQUENCE [LARGE SCALE GENOMIC DNA]</scope>
</reference>
<feature type="domain" description="Fibrobacter succinogenes major paralogous" evidence="3">
    <location>
        <begin position="174"/>
        <end position="354"/>
    </location>
</feature>
<dbReference type="NCBIfam" id="TIGR02532">
    <property type="entry name" value="IV_pilin_GFxxxE"/>
    <property type="match status" value="1"/>
</dbReference>
<dbReference type="Gene3D" id="3.30.700.10">
    <property type="entry name" value="Glycoprotein, Type 4 Pilin"/>
    <property type="match status" value="1"/>
</dbReference>
<dbReference type="InterPro" id="IPR011871">
    <property type="entry name" value="Fib_succ_major"/>
</dbReference>
<keyword evidence="2" id="KW-0812">Transmembrane</keyword>
<dbReference type="NCBIfam" id="TIGR02145">
    <property type="entry name" value="Fib_succ_major"/>
    <property type="match status" value="1"/>
</dbReference>
<dbReference type="InterPro" id="IPR000983">
    <property type="entry name" value="Bac_GSPG_pilin"/>
</dbReference>
<dbReference type="SUPFAM" id="SSF54523">
    <property type="entry name" value="Pili subunits"/>
    <property type="match status" value="1"/>
</dbReference>
<dbReference type="InterPro" id="IPR045584">
    <property type="entry name" value="Pilin-like"/>
</dbReference>
<dbReference type="GO" id="GO:0015628">
    <property type="term" value="P:protein secretion by the type II secretion system"/>
    <property type="evidence" value="ECO:0007669"/>
    <property type="project" value="InterPro"/>
</dbReference>
<evidence type="ECO:0000313" key="5">
    <source>
        <dbReference type="Proteomes" id="UP000228900"/>
    </source>
</evidence>
<accession>A0A2M6WPR5</accession>
<comment type="caution">
    <text evidence="4">The sequence shown here is derived from an EMBL/GenBank/DDBJ whole genome shotgun (WGS) entry which is preliminary data.</text>
</comment>
<evidence type="ECO:0000256" key="1">
    <source>
        <dbReference type="ARBA" id="ARBA00022481"/>
    </source>
</evidence>
<dbReference type="EMBL" id="PFAQ01000037">
    <property type="protein sequence ID" value="PIT94773.1"/>
    <property type="molecule type" value="Genomic_DNA"/>
</dbReference>
<name>A0A2M6WPR5_9BACT</name>
<evidence type="ECO:0000259" key="3">
    <source>
        <dbReference type="Pfam" id="PF09603"/>
    </source>
</evidence>
<sequence>MTNQKIKAGFTLIELIMVVAIIGTILTVSFISFTNARQKARDTKRLSDITQIQNTLELYLRDEGRYPDAITFGSSLTGSSSIRVYMNNLPQNPSPRDDGVCPNNDYIYTINESGYLLDFCLSEPTAQLTAGEKCATPQGILNRRCFTCGTDQIVISTIAGHPCGTGDTCTYDTIQIGDQCWLRQNLNIGNYVTGATTQTDNEILEKYCYNNDNNNCVTDGALYQWDEAMQYGSLLPGTQGVCPSGWHLPTDFEQHTLENFLSNPYLNICNPDRINVNDCGPAGSVLQNIDGFNFIISGLREINGSFNYRNTYSWMWSSSLNEPEIFVRAITSGGQSIGRNSAIRNYGMSVRCLKN</sequence>
<dbReference type="AlphaFoldDB" id="A0A2M6WPR5"/>
<dbReference type="PRINTS" id="PR00813">
    <property type="entry name" value="BCTERIALGSPG"/>
</dbReference>
<organism evidence="4 5">
    <name type="scientific">Candidatus Falkowbacteria bacterium CG10_big_fil_rev_8_21_14_0_10_39_9</name>
    <dbReference type="NCBI Taxonomy" id="1974566"/>
    <lineage>
        <taxon>Bacteria</taxon>
        <taxon>Candidatus Falkowiibacteriota</taxon>
    </lineage>
</organism>
<gene>
    <name evidence="4" type="ORF">COT98_02260</name>
</gene>
<evidence type="ECO:0000313" key="4">
    <source>
        <dbReference type="EMBL" id="PIT94773.1"/>
    </source>
</evidence>
<dbReference type="Proteomes" id="UP000228900">
    <property type="component" value="Unassembled WGS sequence"/>
</dbReference>
<keyword evidence="2" id="KW-1133">Transmembrane helix</keyword>
<feature type="transmembrane region" description="Helical" evidence="2">
    <location>
        <begin position="12"/>
        <end position="33"/>
    </location>
</feature>
<dbReference type="GO" id="GO:0015627">
    <property type="term" value="C:type II protein secretion system complex"/>
    <property type="evidence" value="ECO:0007669"/>
    <property type="project" value="InterPro"/>
</dbReference>
<keyword evidence="2" id="KW-0472">Membrane</keyword>
<dbReference type="PROSITE" id="PS00409">
    <property type="entry name" value="PROKAR_NTER_METHYL"/>
    <property type="match status" value="1"/>
</dbReference>
<keyword evidence="1" id="KW-0488">Methylation</keyword>
<evidence type="ECO:0000256" key="2">
    <source>
        <dbReference type="SAM" id="Phobius"/>
    </source>
</evidence>
<proteinExistence type="predicted"/>
<dbReference type="Pfam" id="PF07963">
    <property type="entry name" value="N_methyl"/>
    <property type="match status" value="1"/>
</dbReference>
<dbReference type="Pfam" id="PF09603">
    <property type="entry name" value="Fib_succ_major"/>
    <property type="match status" value="1"/>
</dbReference>